<comment type="caution">
    <text evidence="1">The sequence shown here is derived from an EMBL/GenBank/DDBJ whole genome shotgun (WGS) entry which is preliminary data.</text>
</comment>
<dbReference type="Gene3D" id="1.20.120.450">
    <property type="entry name" value="dinb family like domain"/>
    <property type="match status" value="1"/>
</dbReference>
<dbReference type="EMBL" id="SDHZ01000001">
    <property type="protein sequence ID" value="RXK86889.1"/>
    <property type="molecule type" value="Genomic_DNA"/>
</dbReference>
<evidence type="ECO:0000313" key="2">
    <source>
        <dbReference type="Proteomes" id="UP000290545"/>
    </source>
</evidence>
<protein>
    <submittedName>
        <fullName evidence="1">DinB family protein</fullName>
    </submittedName>
</protein>
<evidence type="ECO:0000313" key="1">
    <source>
        <dbReference type="EMBL" id="RXK86889.1"/>
    </source>
</evidence>
<dbReference type="RefSeq" id="WP_129002638.1">
    <property type="nucleotide sequence ID" value="NZ_SDHZ01000001.1"/>
</dbReference>
<sequence>MNKKDWSSRLQQLKVVIRNPEHIEEARQVILNLHSMLFVSQMSGCSSPTFEDELWEGLTEPVLRKATNSKGRTILYGLWHSSRIEDITMSLLVAGKNQLFEEGNWRKRINSPVSHTGNSLDTREILRLSQKIDIGALQHYRAAVGRQSRAIINGLQQGELKRKIYKQNLQRIIDEQAVDNVPSANWLIDFWGRKDVAGIILMPCLRHQLIHINESMQAKSKGSRMITSP</sequence>
<keyword evidence="2" id="KW-1185">Reference proteome</keyword>
<organism evidence="1 2">
    <name type="scientific">Filimonas effusa</name>
    <dbReference type="NCBI Taxonomy" id="2508721"/>
    <lineage>
        <taxon>Bacteria</taxon>
        <taxon>Pseudomonadati</taxon>
        <taxon>Bacteroidota</taxon>
        <taxon>Chitinophagia</taxon>
        <taxon>Chitinophagales</taxon>
        <taxon>Chitinophagaceae</taxon>
        <taxon>Filimonas</taxon>
    </lineage>
</organism>
<dbReference type="AlphaFoldDB" id="A0A4Q1DE67"/>
<dbReference type="InterPro" id="IPR034660">
    <property type="entry name" value="DinB/YfiT-like"/>
</dbReference>
<name>A0A4Q1DE67_9BACT</name>
<gene>
    <name evidence="1" type="ORF">ESB13_08895</name>
</gene>
<reference evidence="1 2" key="1">
    <citation type="submission" date="2019-01" db="EMBL/GenBank/DDBJ databases">
        <title>Filimonas sp. strain TTM-71.</title>
        <authorList>
            <person name="Chen W.-M."/>
        </authorList>
    </citation>
    <scope>NUCLEOTIDE SEQUENCE [LARGE SCALE GENOMIC DNA]</scope>
    <source>
        <strain evidence="1 2">TTM-71</strain>
    </source>
</reference>
<accession>A0A4Q1DE67</accession>
<dbReference type="OrthoDB" id="9778466at2"/>
<proteinExistence type="predicted"/>
<dbReference type="Proteomes" id="UP000290545">
    <property type="component" value="Unassembled WGS sequence"/>
</dbReference>